<keyword evidence="1" id="KW-0472">Membrane</keyword>
<organism evidence="2 3">
    <name type="scientific">Apolygus lucorum</name>
    <name type="common">Small green plant bug</name>
    <name type="synonym">Lygocoris lucorum</name>
    <dbReference type="NCBI Taxonomy" id="248454"/>
    <lineage>
        <taxon>Eukaryota</taxon>
        <taxon>Metazoa</taxon>
        <taxon>Ecdysozoa</taxon>
        <taxon>Arthropoda</taxon>
        <taxon>Hexapoda</taxon>
        <taxon>Insecta</taxon>
        <taxon>Pterygota</taxon>
        <taxon>Neoptera</taxon>
        <taxon>Paraneoptera</taxon>
        <taxon>Hemiptera</taxon>
        <taxon>Heteroptera</taxon>
        <taxon>Panheteroptera</taxon>
        <taxon>Cimicomorpha</taxon>
        <taxon>Miridae</taxon>
        <taxon>Mirini</taxon>
        <taxon>Apolygus</taxon>
    </lineage>
</organism>
<reference evidence="2" key="1">
    <citation type="journal article" date="2021" name="Mol. Ecol. Resour.">
        <title>Apolygus lucorum genome provides insights into omnivorousness and mesophyll feeding.</title>
        <authorList>
            <person name="Liu Y."/>
            <person name="Liu H."/>
            <person name="Wang H."/>
            <person name="Huang T."/>
            <person name="Liu B."/>
            <person name="Yang B."/>
            <person name="Yin L."/>
            <person name="Li B."/>
            <person name="Zhang Y."/>
            <person name="Zhang S."/>
            <person name="Jiang F."/>
            <person name="Zhang X."/>
            <person name="Ren Y."/>
            <person name="Wang B."/>
            <person name="Wang S."/>
            <person name="Lu Y."/>
            <person name="Wu K."/>
            <person name="Fan W."/>
            <person name="Wang G."/>
        </authorList>
    </citation>
    <scope>NUCLEOTIDE SEQUENCE</scope>
    <source>
        <strain evidence="2">12Hb</strain>
    </source>
</reference>
<comment type="caution">
    <text evidence="2">The sequence shown here is derived from an EMBL/GenBank/DDBJ whole genome shotgun (WGS) entry which is preliminary data.</text>
</comment>
<feature type="transmembrane region" description="Helical" evidence="1">
    <location>
        <begin position="72"/>
        <end position="93"/>
    </location>
</feature>
<dbReference type="Proteomes" id="UP000466442">
    <property type="component" value="Unassembled WGS sequence"/>
</dbReference>
<keyword evidence="3" id="KW-1185">Reference proteome</keyword>
<gene>
    <name evidence="2" type="ORF">GE061_016006</name>
</gene>
<keyword evidence="1" id="KW-1133">Transmembrane helix</keyword>
<dbReference type="EMBL" id="WIXP02000007">
    <property type="protein sequence ID" value="KAF6207559.1"/>
    <property type="molecule type" value="Genomic_DNA"/>
</dbReference>
<evidence type="ECO:0000313" key="2">
    <source>
        <dbReference type="EMBL" id="KAF6207559.1"/>
    </source>
</evidence>
<sequence length="176" mass="19450">MTQLFLLCNGILLLFSLVILALYGTLAFGSCETSGRFSIHIFLFVTYTVAGSIWVVMMVVARKKNCVALFKWASPMLIPVNVYLLGILVVINGELMCGTQSLTNVILRITVSSLIVVLFVFNLVMRHWANMLRRELEYEGGMLAVPSHIEKVREVRTSASMATETQSTIPSSTGPS</sequence>
<evidence type="ECO:0000313" key="3">
    <source>
        <dbReference type="Proteomes" id="UP000466442"/>
    </source>
</evidence>
<feature type="transmembrane region" description="Helical" evidence="1">
    <location>
        <begin position="105"/>
        <end position="124"/>
    </location>
</feature>
<keyword evidence="1" id="KW-0812">Transmembrane</keyword>
<protein>
    <submittedName>
        <fullName evidence="2">Uncharacterized protein</fullName>
    </submittedName>
</protein>
<name>A0A8S9XG56_APOLU</name>
<feature type="transmembrane region" description="Helical" evidence="1">
    <location>
        <begin position="37"/>
        <end position="60"/>
    </location>
</feature>
<dbReference type="AlphaFoldDB" id="A0A8S9XG56"/>
<accession>A0A8S9XG56</accession>
<evidence type="ECO:0000256" key="1">
    <source>
        <dbReference type="SAM" id="Phobius"/>
    </source>
</evidence>
<proteinExistence type="predicted"/>